<evidence type="ECO:0000256" key="3">
    <source>
        <dbReference type="ARBA" id="ARBA00022692"/>
    </source>
</evidence>
<sequence>MNWGSAVTDSALWLAEAYAITVAVLVVTALLLARYTRWGDQFRRMAWPYFDPRRTVIPLSILALLLLLTIFGVRVTVLFSYWYKDFYDAIQNLDETAFWHYLRVFAILAAVHVASSLVVYLVGQTLDINWRSWLNDTLTDDWLDGRAYYRGNFLENPVDNPDQRIQADITAFATSSRTLSMGAVAAMVSIVSFTKILWDLSGPLTVFGAEIPRAMIFLVYIYVLVTTALAFWIGRPLIMLNFLNEKLGATFRYALVRLREYGESIAFYRGENVERRTLGLRFAAVIRNMWAIVFRTLKFSGFNLAVDQTAVVFPFLVQGSRLFSGQITFGDVMQTAQAFGQVHNSLSFFRESYADFASFRATLIRLTGLADANRRARALPVLDAFSAGSHLVVRGLDVRTPVGEALISELDMSLGPGDALLVKGPSGSGKTTLLRSIAQLWPYTNGSVTTPVGDVLFLSQRPYLPLGSLRAGLAYPDQLPSGQPNTGRSDFDDRRLHDALAEVHLAHLIGRLDEPADWTRILSPGEQQRLAFARVLLIRPRTAFLDEATSGIDEGLEYTLYDILRRELPDSIIVSVGHRSTLDVFHNRQLELRGAGHWTLADHEG</sequence>
<gene>
    <name evidence="11" type="ORF">G9444_2821</name>
</gene>
<dbReference type="InterPro" id="IPR017871">
    <property type="entry name" value="ABC_transporter-like_CS"/>
</dbReference>
<dbReference type="PANTHER" id="PTHR11384:SF59">
    <property type="entry name" value="LYSOSOMAL COBALAMIN TRANSPORTER ABCD4"/>
    <property type="match status" value="1"/>
</dbReference>
<dbReference type="InterPro" id="IPR027417">
    <property type="entry name" value="P-loop_NTPase"/>
</dbReference>
<dbReference type="PROSITE" id="PS00211">
    <property type="entry name" value="ABC_TRANSPORTER_1"/>
    <property type="match status" value="1"/>
</dbReference>
<dbReference type="Pfam" id="PF00005">
    <property type="entry name" value="ABC_tran"/>
    <property type="match status" value="1"/>
</dbReference>
<reference evidence="11 12" key="1">
    <citation type="submission" date="2020-03" db="EMBL/GenBank/DDBJ databases">
        <title>Screen low temperature-resistant strains for efficient degradation of petroleum hydrocarbons under the low temperature.</title>
        <authorList>
            <person name="Wang Y."/>
            <person name="Chen J."/>
        </authorList>
    </citation>
    <scope>NUCLEOTIDE SEQUENCE [LARGE SCALE GENOMIC DNA]</scope>
    <source>
        <strain evidence="11 12">KB1</strain>
    </source>
</reference>
<proteinExistence type="predicted"/>
<evidence type="ECO:0000256" key="8">
    <source>
        <dbReference type="SAM" id="Phobius"/>
    </source>
</evidence>
<dbReference type="AlphaFoldDB" id="A0A6G9CSN7"/>
<dbReference type="GO" id="GO:0005524">
    <property type="term" value="F:ATP binding"/>
    <property type="evidence" value="ECO:0007669"/>
    <property type="project" value="UniProtKB-KW"/>
</dbReference>
<keyword evidence="7 8" id="KW-0472">Membrane</keyword>
<organism evidence="11 12">
    <name type="scientific">Rhodococcus erythropolis</name>
    <name type="common">Arthrobacter picolinophilus</name>
    <dbReference type="NCBI Taxonomy" id="1833"/>
    <lineage>
        <taxon>Bacteria</taxon>
        <taxon>Bacillati</taxon>
        <taxon>Actinomycetota</taxon>
        <taxon>Actinomycetes</taxon>
        <taxon>Mycobacteriales</taxon>
        <taxon>Nocardiaceae</taxon>
        <taxon>Rhodococcus</taxon>
        <taxon>Rhodococcus erythropolis group</taxon>
    </lineage>
</organism>
<dbReference type="InterPro" id="IPR011527">
    <property type="entry name" value="ABC1_TM_dom"/>
</dbReference>
<keyword evidence="3 8" id="KW-0812">Transmembrane</keyword>
<dbReference type="Proteomes" id="UP000502345">
    <property type="component" value="Chromosome"/>
</dbReference>
<accession>A0A6G9CSN7</accession>
<evidence type="ECO:0000256" key="4">
    <source>
        <dbReference type="ARBA" id="ARBA00022741"/>
    </source>
</evidence>
<dbReference type="RefSeq" id="WP_166502198.1">
    <property type="nucleotide sequence ID" value="NZ_CP050124.1"/>
</dbReference>
<dbReference type="GO" id="GO:0016887">
    <property type="term" value="F:ATP hydrolysis activity"/>
    <property type="evidence" value="ECO:0007669"/>
    <property type="project" value="InterPro"/>
</dbReference>
<dbReference type="InterPro" id="IPR036640">
    <property type="entry name" value="ABC1_TM_sf"/>
</dbReference>
<dbReference type="GO" id="GO:0140359">
    <property type="term" value="F:ABC-type transporter activity"/>
    <property type="evidence" value="ECO:0007669"/>
    <property type="project" value="InterPro"/>
</dbReference>
<feature type="transmembrane region" description="Helical" evidence="8">
    <location>
        <begin position="12"/>
        <end position="35"/>
    </location>
</feature>
<protein>
    <submittedName>
        <fullName evidence="11">ABC transporter ATP-binding protein</fullName>
    </submittedName>
</protein>
<evidence type="ECO:0000259" key="10">
    <source>
        <dbReference type="PROSITE" id="PS50929"/>
    </source>
</evidence>
<dbReference type="PROSITE" id="PS50929">
    <property type="entry name" value="ABC_TM1F"/>
    <property type="match status" value="1"/>
</dbReference>
<dbReference type="SMART" id="SM00382">
    <property type="entry name" value="AAA"/>
    <property type="match status" value="1"/>
</dbReference>
<dbReference type="CDD" id="cd03223">
    <property type="entry name" value="ABCD_peroxisomal_ALDP"/>
    <property type="match status" value="1"/>
</dbReference>
<evidence type="ECO:0000313" key="12">
    <source>
        <dbReference type="Proteomes" id="UP000502345"/>
    </source>
</evidence>
<feature type="transmembrane region" description="Helical" evidence="8">
    <location>
        <begin position="214"/>
        <end position="233"/>
    </location>
</feature>
<keyword evidence="4" id="KW-0547">Nucleotide-binding</keyword>
<dbReference type="InterPro" id="IPR003439">
    <property type="entry name" value="ABC_transporter-like_ATP-bd"/>
</dbReference>
<feature type="domain" description="ABC transmembrane type-1" evidence="10">
    <location>
        <begin position="63"/>
        <end position="358"/>
    </location>
</feature>
<dbReference type="InterPro" id="IPR003593">
    <property type="entry name" value="AAA+_ATPase"/>
</dbReference>
<evidence type="ECO:0000259" key="9">
    <source>
        <dbReference type="PROSITE" id="PS50893"/>
    </source>
</evidence>
<keyword evidence="5 11" id="KW-0067">ATP-binding</keyword>
<dbReference type="Gene3D" id="3.40.50.300">
    <property type="entry name" value="P-loop containing nucleotide triphosphate hydrolases"/>
    <property type="match status" value="1"/>
</dbReference>
<feature type="transmembrane region" description="Helical" evidence="8">
    <location>
        <begin position="101"/>
        <end position="122"/>
    </location>
</feature>
<evidence type="ECO:0000313" key="11">
    <source>
        <dbReference type="EMBL" id="QIP40065.1"/>
    </source>
</evidence>
<comment type="subcellular location">
    <subcellularLocation>
        <location evidence="1">Cell membrane</location>
        <topology evidence="1">Multi-pass membrane protein</topology>
    </subcellularLocation>
</comment>
<dbReference type="EMBL" id="CP050124">
    <property type="protein sequence ID" value="QIP40065.1"/>
    <property type="molecule type" value="Genomic_DNA"/>
</dbReference>
<keyword evidence="2" id="KW-0813">Transport</keyword>
<dbReference type="SUPFAM" id="SSF52540">
    <property type="entry name" value="P-loop containing nucleoside triphosphate hydrolases"/>
    <property type="match status" value="1"/>
</dbReference>
<feature type="transmembrane region" description="Helical" evidence="8">
    <location>
        <begin position="56"/>
        <end position="81"/>
    </location>
</feature>
<evidence type="ECO:0000256" key="1">
    <source>
        <dbReference type="ARBA" id="ARBA00004651"/>
    </source>
</evidence>
<dbReference type="Pfam" id="PF06472">
    <property type="entry name" value="ABC_membrane_2"/>
    <property type="match status" value="1"/>
</dbReference>
<dbReference type="GO" id="GO:0005886">
    <property type="term" value="C:plasma membrane"/>
    <property type="evidence" value="ECO:0007669"/>
    <property type="project" value="UniProtKB-SubCell"/>
</dbReference>
<dbReference type="PANTHER" id="PTHR11384">
    <property type="entry name" value="ATP-BINDING CASSETTE, SUB-FAMILY D MEMBER"/>
    <property type="match status" value="1"/>
</dbReference>
<name>A0A6G9CSN7_RHOER</name>
<evidence type="ECO:0000256" key="5">
    <source>
        <dbReference type="ARBA" id="ARBA00022840"/>
    </source>
</evidence>
<evidence type="ECO:0000256" key="6">
    <source>
        <dbReference type="ARBA" id="ARBA00022989"/>
    </source>
</evidence>
<dbReference type="PROSITE" id="PS50893">
    <property type="entry name" value="ABC_TRANSPORTER_2"/>
    <property type="match status" value="1"/>
</dbReference>
<dbReference type="InterPro" id="IPR050835">
    <property type="entry name" value="ABC_transporter_sub-D"/>
</dbReference>
<feature type="domain" description="ABC transporter" evidence="9">
    <location>
        <begin position="391"/>
        <end position="604"/>
    </location>
</feature>
<dbReference type="Gene3D" id="1.20.1560.10">
    <property type="entry name" value="ABC transporter type 1, transmembrane domain"/>
    <property type="match status" value="1"/>
</dbReference>
<dbReference type="SUPFAM" id="SSF90123">
    <property type="entry name" value="ABC transporter transmembrane region"/>
    <property type="match status" value="1"/>
</dbReference>
<evidence type="ECO:0000256" key="2">
    <source>
        <dbReference type="ARBA" id="ARBA00022448"/>
    </source>
</evidence>
<evidence type="ECO:0000256" key="7">
    <source>
        <dbReference type="ARBA" id="ARBA00023136"/>
    </source>
</evidence>
<keyword evidence="6 8" id="KW-1133">Transmembrane helix</keyword>